<feature type="compositionally biased region" description="Polar residues" evidence="1">
    <location>
        <begin position="147"/>
        <end position="157"/>
    </location>
</feature>
<evidence type="ECO:0000256" key="1">
    <source>
        <dbReference type="SAM" id="MobiDB-lite"/>
    </source>
</evidence>
<dbReference type="Proteomes" id="UP000095280">
    <property type="component" value="Unplaced"/>
</dbReference>
<feature type="compositionally biased region" description="Basic and acidic residues" evidence="1">
    <location>
        <begin position="158"/>
        <end position="168"/>
    </location>
</feature>
<name>A0A1I8IE78_9PLAT</name>
<reference evidence="3" key="1">
    <citation type="submission" date="2016-11" db="UniProtKB">
        <authorList>
            <consortium name="WormBaseParasite"/>
        </authorList>
    </citation>
    <scope>IDENTIFICATION</scope>
</reference>
<protein>
    <submittedName>
        <fullName evidence="3">Protein roadkill</fullName>
    </submittedName>
</protein>
<dbReference type="AlphaFoldDB" id="A0A1I8IE78"/>
<dbReference type="WBParaSite" id="maker-uti_cns_0011743-snap-gene-0.3-mRNA-1">
    <property type="protein sequence ID" value="maker-uti_cns_0011743-snap-gene-0.3-mRNA-1"/>
    <property type="gene ID" value="maker-uti_cns_0011743-snap-gene-0.3"/>
</dbReference>
<sequence>LSQCHHFALSPRSDPFLPAASLPSSAVATSEASSSASAAATRSVRQAATNPALSHCSCTTDSAYSSLYGPGQAAITIQQRRSIRSNADQASADLMLLPHCRTTSSFRGAYDLSPAMSETPELSGAAVVPSATAAASCTGAASMCSNANADKSSSSRTSELDGRIEQQREQLLMDSDNENENEDEHFNVHVDGNVYERMN</sequence>
<accession>A0A1I8IE78</accession>
<evidence type="ECO:0000313" key="2">
    <source>
        <dbReference type="Proteomes" id="UP000095280"/>
    </source>
</evidence>
<organism evidence="2 3">
    <name type="scientific">Macrostomum lignano</name>
    <dbReference type="NCBI Taxonomy" id="282301"/>
    <lineage>
        <taxon>Eukaryota</taxon>
        <taxon>Metazoa</taxon>
        <taxon>Spiralia</taxon>
        <taxon>Lophotrochozoa</taxon>
        <taxon>Platyhelminthes</taxon>
        <taxon>Rhabditophora</taxon>
        <taxon>Macrostomorpha</taxon>
        <taxon>Macrostomida</taxon>
        <taxon>Macrostomidae</taxon>
        <taxon>Macrostomum</taxon>
    </lineage>
</organism>
<feature type="region of interest" description="Disordered" evidence="1">
    <location>
        <begin position="147"/>
        <end position="199"/>
    </location>
</feature>
<evidence type="ECO:0000313" key="3">
    <source>
        <dbReference type="WBParaSite" id="maker-uti_cns_0011743-snap-gene-0.3-mRNA-1"/>
    </source>
</evidence>
<proteinExistence type="predicted"/>
<keyword evidence="2" id="KW-1185">Reference proteome</keyword>